<accession>A0ABT4Y489</accession>
<dbReference type="InterPro" id="IPR047729">
    <property type="entry name" value="Sce7726-like"/>
</dbReference>
<name>A0ABT4Y489_METRE</name>
<organism evidence="1 2">
    <name type="scientific">Metapseudomonas resinovorans</name>
    <name type="common">Pseudomonas resinovorans</name>
    <dbReference type="NCBI Taxonomy" id="53412"/>
    <lineage>
        <taxon>Bacteria</taxon>
        <taxon>Pseudomonadati</taxon>
        <taxon>Pseudomonadota</taxon>
        <taxon>Gammaproteobacteria</taxon>
        <taxon>Pseudomonadales</taxon>
        <taxon>Pseudomonadaceae</taxon>
        <taxon>Metapseudomonas</taxon>
    </lineage>
</organism>
<reference evidence="1 2" key="1">
    <citation type="submission" date="2022-07" db="EMBL/GenBank/DDBJ databases">
        <title>Genome Analysis of Selected Gammaproteobacteria from Nigerian Food snails.</title>
        <authorList>
            <person name="Okafor A.C."/>
        </authorList>
    </citation>
    <scope>NUCLEOTIDE SEQUENCE [LARGE SCALE GENOMIC DNA]</scope>
    <source>
        <strain evidence="1 2">Awg 2</strain>
    </source>
</reference>
<protein>
    <submittedName>
        <fullName evidence="1">Sce7726 family protein</fullName>
    </submittedName>
</protein>
<evidence type="ECO:0000313" key="2">
    <source>
        <dbReference type="Proteomes" id="UP001211689"/>
    </source>
</evidence>
<comment type="caution">
    <text evidence="1">The sequence shown here is derived from an EMBL/GenBank/DDBJ whole genome shotgun (WGS) entry which is preliminary data.</text>
</comment>
<dbReference type="EMBL" id="JANEWF010000009">
    <property type="protein sequence ID" value="MDA8483663.1"/>
    <property type="molecule type" value="Genomic_DNA"/>
</dbReference>
<proteinExistence type="predicted"/>
<keyword evidence="2" id="KW-1185">Reference proteome</keyword>
<dbReference type="NCBIfam" id="NF033832">
    <property type="entry name" value="sce7726_fam"/>
    <property type="match status" value="1"/>
</dbReference>
<gene>
    <name evidence="1" type="ORF">NNO07_11325</name>
</gene>
<dbReference type="Proteomes" id="UP001211689">
    <property type="component" value="Unassembled WGS sequence"/>
</dbReference>
<sequence>MRELDIKRLLIQKLTEEESINSLASEFPFDFGQRRADLVSISNNEVSGYEIKSYFDKLTNLPAQLSSYLSIFDYVYVVCDERHLSKVREIAPPKVGIYVCRDRNIICKRKAKKNNKLNSLVLLDAIPTPSLRKLFNVSAKSKLELCQVISQSSKIEKIRESFLTHLQQKYSVQTKLFQRDASNLVTLDDIHSLFSAAPNTLE</sequence>
<dbReference type="RefSeq" id="WP_271470826.1">
    <property type="nucleotide sequence ID" value="NZ_JANEWF010000009.1"/>
</dbReference>
<evidence type="ECO:0000313" key="1">
    <source>
        <dbReference type="EMBL" id="MDA8483663.1"/>
    </source>
</evidence>